<organism evidence="2 3">
    <name type="scientific">Plasmodium inui San Antonio 1</name>
    <dbReference type="NCBI Taxonomy" id="1237626"/>
    <lineage>
        <taxon>Eukaryota</taxon>
        <taxon>Sar</taxon>
        <taxon>Alveolata</taxon>
        <taxon>Apicomplexa</taxon>
        <taxon>Aconoidasida</taxon>
        <taxon>Haemosporida</taxon>
        <taxon>Plasmodiidae</taxon>
        <taxon>Plasmodium</taxon>
        <taxon>Plasmodium (Plasmodium)</taxon>
    </lineage>
</organism>
<dbReference type="VEuPathDB" id="PlasmoDB:C922_03730"/>
<dbReference type="EMBL" id="KI965476">
    <property type="protein sequence ID" value="EUD65747.1"/>
    <property type="molecule type" value="Genomic_DNA"/>
</dbReference>
<feature type="region of interest" description="Disordered" evidence="1">
    <location>
        <begin position="1"/>
        <end position="24"/>
    </location>
</feature>
<sequence length="132" mass="15278">MPIQDQKESLYIGPNERESHPRHLKNSSKVYWVESKRINTSRISNLVKTSLPNTEAGAKKTGIRKSMKVQMWRRSLLNKQEYKEQTEGISIRAKTLAPQIKSDQRRNRTGDPDILRLSSGSHNRSEDSRAKY</sequence>
<dbReference type="Proteomes" id="UP000030640">
    <property type="component" value="Unassembled WGS sequence"/>
</dbReference>
<name>W6ZY46_9APIC</name>
<feature type="compositionally biased region" description="Basic and acidic residues" evidence="1">
    <location>
        <begin position="123"/>
        <end position="132"/>
    </location>
</feature>
<reference evidence="2 3" key="1">
    <citation type="submission" date="2013-02" db="EMBL/GenBank/DDBJ databases">
        <title>The Genome Sequence of Plasmodium inui San Antonio 1.</title>
        <authorList>
            <consortium name="The Broad Institute Genome Sequencing Platform"/>
            <consortium name="The Broad Institute Genome Sequencing Center for Infectious Disease"/>
            <person name="Neafsey D."/>
            <person name="Cheeseman I."/>
            <person name="Volkman S."/>
            <person name="Adams J."/>
            <person name="Walker B."/>
            <person name="Young S.K."/>
            <person name="Zeng Q."/>
            <person name="Gargeya S."/>
            <person name="Fitzgerald M."/>
            <person name="Haas B."/>
            <person name="Abouelleil A."/>
            <person name="Alvarado L."/>
            <person name="Arachchi H.M."/>
            <person name="Berlin A.M."/>
            <person name="Chapman S.B."/>
            <person name="Dewar J."/>
            <person name="Goldberg J."/>
            <person name="Griggs A."/>
            <person name="Gujja S."/>
            <person name="Hansen M."/>
            <person name="Howarth C."/>
            <person name="Imamovic A."/>
            <person name="Larimer J."/>
            <person name="McCowan C."/>
            <person name="Murphy C."/>
            <person name="Neiman D."/>
            <person name="Pearson M."/>
            <person name="Priest M."/>
            <person name="Roberts A."/>
            <person name="Saif S."/>
            <person name="Shea T."/>
            <person name="Sisk P."/>
            <person name="Sykes S."/>
            <person name="Wortman J."/>
            <person name="Nusbaum C."/>
            <person name="Birren B."/>
        </authorList>
    </citation>
    <scope>NUCLEOTIDE SEQUENCE [LARGE SCALE GENOMIC DNA]</scope>
    <source>
        <strain evidence="2 3">San Antonio 1</strain>
    </source>
</reference>
<feature type="compositionally biased region" description="Basic and acidic residues" evidence="1">
    <location>
        <begin position="102"/>
        <end position="114"/>
    </location>
</feature>
<evidence type="ECO:0000256" key="1">
    <source>
        <dbReference type="SAM" id="MobiDB-lite"/>
    </source>
</evidence>
<accession>W6ZY46</accession>
<feature type="region of interest" description="Disordered" evidence="1">
    <location>
        <begin position="93"/>
        <end position="132"/>
    </location>
</feature>
<dbReference type="GeneID" id="20039004"/>
<evidence type="ECO:0000313" key="3">
    <source>
        <dbReference type="Proteomes" id="UP000030640"/>
    </source>
</evidence>
<keyword evidence="3" id="KW-1185">Reference proteome</keyword>
<dbReference type="AlphaFoldDB" id="W6ZY46"/>
<gene>
    <name evidence="2" type="ORF">C922_03730</name>
</gene>
<protein>
    <submittedName>
        <fullName evidence="2">Uncharacterized protein</fullName>
    </submittedName>
</protein>
<evidence type="ECO:0000313" key="2">
    <source>
        <dbReference type="EMBL" id="EUD65747.1"/>
    </source>
</evidence>
<proteinExistence type="predicted"/>
<dbReference type="RefSeq" id="XP_008817541.1">
    <property type="nucleotide sequence ID" value="XM_008819319.1"/>
</dbReference>